<name>A0A448YRD9_BRENA</name>
<evidence type="ECO:0000313" key="1">
    <source>
        <dbReference type="EMBL" id="VEU23468.1"/>
    </source>
</evidence>
<gene>
    <name evidence="1" type="ORF">BRENAR_LOCUS4198</name>
</gene>
<dbReference type="AlphaFoldDB" id="A0A448YRD9"/>
<dbReference type="EMBL" id="CAACVR010000045">
    <property type="protein sequence ID" value="VEU23468.1"/>
    <property type="molecule type" value="Genomic_DNA"/>
</dbReference>
<dbReference type="Proteomes" id="UP000290900">
    <property type="component" value="Unassembled WGS sequence"/>
</dbReference>
<protein>
    <submittedName>
        <fullName evidence="1">DEKNAAC104763</fullName>
    </submittedName>
</protein>
<keyword evidence="2" id="KW-1185">Reference proteome</keyword>
<organism evidence="1 2">
    <name type="scientific">Brettanomyces naardenensis</name>
    <name type="common">Yeast</name>
    <dbReference type="NCBI Taxonomy" id="13370"/>
    <lineage>
        <taxon>Eukaryota</taxon>
        <taxon>Fungi</taxon>
        <taxon>Dikarya</taxon>
        <taxon>Ascomycota</taxon>
        <taxon>Saccharomycotina</taxon>
        <taxon>Pichiomycetes</taxon>
        <taxon>Pichiales</taxon>
        <taxon>Pichiaceae</taxon>
        <taxon>Brettanomyces</taxon>
    </lineage>
</organism>
<proteinExistence type="predicted"/>
<evidence type="ECO:0000313" key="2">
    <source>
        <dbReference type="Proteomes" id="UP000290900"/>
    </source>
</evidence>
<dbReference type="InParanoid" id="A0A448YRD9"/>
<reference evidence="1 2" key="1">
    <citation type="submission" date="2018-12" db="EMBL/GenBank/DDBJ databases">
        <authorList>
            <person name="Tiukova I."/>
            <person name="Dainat J."/>
        </authorList>
    </citation>
    <scope>NUCLEOTIDE SEQUENCE [LARGE SCALE GENOMIC DNA]</scope>
</reference>
<sequence>MASNSFDLFWLESSWTVLQLRLEELQFGCLSKYAEGFRCHGLHGPFSTQTS</sequence>
<accession>A0A448YRD9</accession>